<dbReference type="Gene3D" id="1.10.287.950">
    <property type="entry name" value="Methyl-accepting chemotaxis protein"/>
    <property type="match status" value="1"/>
</dbReference>
<keyword evidence="4" id="KW-0812">Transmembrane</keyword>
<dbReference type="GO" id="GO:0007165">
    <property type="term" value="P:signal transduction"/>
    <property type="evidence" value="ECO:0007669"/>
    <property type="project" value="UniProtKB-KW"/>
</dbReference>
<evidence type="ECO:0000259" key="5">
    <source>
        <dbReference type="PROSITE" id="PS50111"/>
    </source>
</evidence>
<comment type="caution">
    <text evidence="6">The sequence shown here is derived from an EMBL/GenBank/DDBJ whole genome shotgun (WGS) entry which is preliminary data.</text>
</comment>
<dbReference type="PANTHER" id="PTHR32089">
    <property type="entry name" value="METHYL-ACCEPTING CHEMOTAXIS PROTEIN MCPB"/>
    <property type="match status" value="1"/>
</dbReference>
<dbReference type="RefSeq" id="WP_167398597.1">
    <property type="nucleotide sequence ID" value="NZ_QJJM01000017.1"/>
</dbReference>
<dbReference type="SMART" id="SM00283">
    <property type="entry name" value="MA"/>
    <property type="match status" value="1"/>
</dbReference>
<evidence type="ECO:0000256" key="4">
    <source>
        <dbReference type="SAM" id="Phobius"/>
    </source>
</evidence>
<feature type="coiled-coil region" evidence="3">
    <location>
        <begin position="551"/>
        <end position="581"/>
    </location>
</feature>
<evidence type="ECO:0000256" key="1">
    <source>
        <dbReference type="ARBA" id="ARBA00023224"/>
    </source>
</evidence>
<proteinExistence type="predicted"/>
<gene>
    <name evidence="6" type="ORF">C7451_11727</name>
</gene>
<dbReference type="SUPFAM" id="SSF58104">
    <property type="entry name" value="Methyl-accepting chemotaxis protein (MCP) signaling domain"/>
    <property type="match status" value="1"/>
</dbReference>
<accession>A0A2V3USR0</accession>
<dbReference type="Pfam" id="PF00015">
    <property type="entry name" value="MCPsignal"/>
    <property type="match status" value="1"/>
</dbReference>
<dbReference type="PROSITE" id="PS50111">
    <property type="entry name" value="CHEMOTAXIS_TRANSDUC_2"/>
    <property type="match status" value="1"/>
</dbReference>
<dbReference type="PANTHER" id="PTHR32089:SF112">
    <property type="entry name" value="LYSOZYME-LIKE PROTEIN-RELATED"/>
    <property type="match status" value="1"/>
</dbReference>
<evidence type="ECO:0000256" key="2">
    <source>
        <dbReference type="PROSITE-ProRule" id="PRU00284"/>
    </source>
</evidence>
<keyword evidence="4" id="KW-0472">Membrane</keyword>
<keyword evidence="1 2" id="KW-0807">Transducer</keyword>
<dbReference type="GO" id="GO:0016020">
    <property type="term" value="C:membrane"/>
    <property type="evidence" value="ECO:0007669"/>
    <property type="project" value="InterPro"/>
</dbReference>
<keyword evidence="4" id="KW-1133">Transmembrane helix</keyword>
<keyword evidence="3" id="KW-0175">Coiled coil</keyword>
<evidence type="ECO:0000313" key="6">
    <source>
        <dbReference type="EMBL" id="PXW68437.1"/>
    </source>
</evidence>
<feature type="coiled-coil region" evidence="3">
    <location>
        <begin position="268"/>
        <end position="329"/>
    </location>
</feature>
<name>A0A2V3USR0_9SPHN</name>
<dbReference type="AlphaFoldDB" id="A0A2V3USR0"/>
<dbReference type="InterPro" id="IPR004089">
    <property type="entry name" value="MCPsignal_dom"/>
</dbReference>
<reference evidence="6 7" key="1">
    <citation type="submission" date="2018-05" db="EMBL/GenBank/DDBJ databases">
        <title>Genomic Encyclopedia of Type Strains, Phase IV (KMG-IV): sequencing the most valuable type-strain genomes for metagenomic binning, comparative biology and taxonomic classification.</title>
        <authorList>
            <person name="Goeker M."/>
        </authorList>
    </citation>
    <scope>NUCLEOTIDE SEQUENCE [LARGE SCALE GENOMIC DNA]</scope>
    <source>
        <strain evidence="6 7">DSM 3183</strain>
    </source>
</reference>
<dbReference type="EMBL" id="QJJM01000017">
    <property type="protein sequence ID" value="PXW68437.1"/>
    <property type="molecule type" value="Genomic_DNA"/>
</dbReference>
<organism evidence="6 7">
    <name type="scientific">Blastomonas natatoria</name>
    <dbReference type="NCBI Taxonomy" id="34015"/>
    <lineage>
        <taxon>Bacteria</taxon>
        <taxon>Pseudomonadati</taxon>
        <taxon>Pseudomonadota</taxon>
        <taxon>Alphaproteobacteria</taxon>
        <taxon>Sphingomonadales</taxon>
        <taxon>Sphingomonadaceae</taxon>
        <taxon>Blastomonas</taxon>
    </lineage>
</organism>
<dbReference type="Proteomes" id="UP000248014">
    <property type="component" value="Unassembled WGS sequence"/>
</dbReference>
<protein>
    <submittedName>
        <fullName evidence="6">Methyl-accepting chemotaxis protein</fullName>
    </submittedName>
</protein>
<keyword evidence="7" id="KW-1185">Reference proteome</keyword>
<evidence type="ECO:0000256" key="3">
    <source>
        <dbReference type="SAM" id="Coils"/>
    </source>
</evidence>
<evidence type="ECO:0000313" key="7">
    <source>
        <dbReference type="Proteomes" id="UP000248014"/>
    </source>
</evidence>
<sequence length="582" mass="64738">MLKIKDLRSELLRSFAGMGVDAKVRFGLTAMLCLLALLAVCAIAVVGITQYTTNHLVTDRIQPTVQLQSMTDGYRESMRMATRVRWKLIEPDDALLMLDRMDRSIENDWQKIESGAFSKEFPKRLAKLKRARVPADRAIATLRQQIRAFIQRGRRVDPPIALHQQIDPLLAESQDAMDEMRGIARTTLISMNILHIAGLVLCTLLMLAGGFFVRWCIGYATRDLVMPLMALGQYALAENNGKVVVQQLGLRRRDEIGVIARAIQRSHVKSERALKAEQQRRLAELELQREQLERQQERSRRAQQIDLLFDTYEARLSAMSERLAQAANAMREGVEHMKHNAAQAKDYSHYMTDHARQAAQSINVIEQHGKRLVQTGGEVRGLVADSGRNIRDAYSASRTSRETADQLEALAGEISGIVSLITHIAKQTNLLALNATIEAARAGEAGRGFAVVAQEVKNLASQTQHAAGSVEERLSRIALMTREVSGAIVTVDGHVDMIRHNADLIDHAVGDQEAASADIQHVIDFMLDIGQSVIAQMKELTDKSSRANVSAEELGQTAEDVARQSQELREQMRELAQAIRAA</sequence>
<feature type="transmembrane region" description="Helical" evidence="4">
    <location>
        <begin position="193"/>
        <end position="217"/>
    </location>
</feature>
<feature type="domain" description="Methyl-accepting transducer" evidence="5">
    <location>
        <begin position="312"/>
        <end position="562"/>
    </location>
</feature>